<evidence type="ECO:0000313" key="4">
    <source>
        <dbReference type="Proteomes" id="UP000031202"/>
    </source>
</evidence>
<sequence>MTTTLTPPPPTAGAGGPSAGRPDGPPRPTGPRPAARVVAILTIALGAALIFGAFATSALGAIAGAARGSGTLTADAADVRALTVDVAAADLSIVYGGDRASLEVDGAVADWRLRRDGDRLVVTTQRTWWSAIRPFGRSDTAVLTLPRSLERVALDGDLTLSAGALRVQGTYGAVDATVSAGSMELSGRATALTADVSAGRLVVDLAGVDRAGFKLSAGSVEGSLTGSAPRTLTADLSAGRLALVLPDATYAVSTDAAAGDVENRLRVDPDSPRRISVTVSAGFASLRS</sequence>
<name>A0A0B4D4N9_9MICO</name>
<evidence type="ECO:0008006" key="5">
    <source>
        <dbReference type="Google" id="ProtNLM"/>
    </source>
</evidence>
<feature type="transmembrane region" description="Helical" evidence="2">
    <location>
        <begin position="37"/>
        <end position="62"/>
    </location>
</feature>
<evidence type="ECO:0000256" key="2">
    <source>
        <dbReference type="SAM" id="Phobius"/>
    </source>
</evidence>
<keyword evidence="2" id="KW-1133">Transmembrane helix</keyword>
<dbReference type="AlphaFoldDB" id="A0A0B4D4N9"/>
<comment type="caution">
    <text evidence="3">The sequence shown here is derived from an EMBL/GenBank/DDBJ whole genome shotgun (WGS) entry which is preliminary data.</text>
</comment>
<keyword evidence="2" id="KW-0812">Transmembrane</keyword>
<proteinExistence type="predicted"/>
<protein>
    <recommendedName>
        <fullName evidence="5">Adhesin domain-containing protein</fullName>
    </recommendedName>
</protein>
<evidence type="ECO:0000256" key="1">
    <source>
        <dbReference type="SAM" id="MobiDB-lite"/>
    </source>
</evidence>
<feature type="compositionally biased region" description="Pro residues" evidence="1">
    <location>
        <begin position="1"/>
        <end position="11"/>
    </location>
</feature>
<evidence type="ECO:0000313" key="3">
    <source>
        <dbReference type="EMBL" id="KIC59165.1"/>
    </source>
</evidence>
<dbReference type="EMBL" id="JWSZ01000005">
    <property type="protein sequence ID" value="KIC59165.1"/>
    <property type="molecule type" value="Genomic_DNA"/>
</dbReference>
<reference evidence="3 4" key="1">
    <citation type="submission" date="2014-12" db="EMBL/GenBank/DDBJ databases">
        <title>Genome sequencing of Microbacterium hominis TPW29.</title>
        <authorList>
            <person name="Tan P.W."/>
            <person name="Chan K.-G."/>
        </authorList>
    </citation>
    <scope>NUCLEOTIDE SEQUENCE [LARGE SCALE GENOMIC DNA]</scope>
    <source>
        <strain evidence="3 4">TPW29</strain>
    </source>
</reference>
<dbReference type="Proteomes" id="UP000031202">
    <property type="component" value="Unassembled WGS sequence"/>
</dbReference>
<feature type="region of interest" description="Disordered" evidence="1">
    <location>
        <begin position="1"/>
        <end position="33"/>
    </location>
</feature>
<organism evidence="3 4">
    <name type="scientific">Microbacterium hominis</name>
    <dbReference type="NCBI Taxonomy" id="162426"/>
    <lineage>
        <taxon>Bacteria</taxon>
        <taxon>Bacillati</taxon>
        <taxon>Actinomycetota</taxon>
        <taxon>Actinomycetes</taxon>
        <taxon>Micrococcales</taxon>
        <taxon>Microbacteriaceae</taxon>
        <taxon>Microbacterium</taxon>
    </lineage>
</organism>
<gene>
    <name evidence="3" type="ORF">RM52_04650</name>
</gene>
<dbReference type="RefSeq" id="WP_039413602.1">
    <property type="nucleotide sequence ID" value="NZ_JWSZ01000005.1"/>
</dbReference>
<keyword evidence="2" id="KW-0472">Membrane</keyword>
<accession>A0A0B4D4N9</accession>